<dbReference type="PANTHER" id="PTHR42928">
    <property type="entry name" value="TRICARBOXYLATE-BINDING PROTEIN"/>
    <property type="match status" value="1"/>
</dbReference>
<feature type="signal peptide" evidence="2">
    <location>
        <begin position="1"/>
        <end position="23"/>
    </location>
</feature>
<dbReference type="PIRSF" id="PIRSF017082">
    <property type="entry name" value="YflP"/>
    <property type="match status" value="1"/>
</dbReference>
<name>A0ABU9TAL8_9HYPH</name>
<gene>
    <name evidence="3" type="ORF">WNY59_16435</name>
</gene>
<evidence type="ECO:0000256" key="2">
    <source>
        <dbReference type="SAM" id="SignalP"/>
    </source>
</evidence>
<dbReference type="InterPro" id="IPR005064">
    <property type="entry name" value="BUG"/>
</dbReference>
<protein>
    <submittedName>
        <fullName evidence="3">Tripartite tricarboxylate transporter substrate binding protein</fullName>
    </submittedName>
</protein>
<evidence type="ECO:0000313" key="4">
    <source>
        <dbReference type="Proteomes" id="UP001477870"/>
    </source>
</evidence>
<sequence>MKNIVKTAVGAVLMASVSTVALAETFPNKPITIVVPYGAGGSTDNFVRALAGPLQKAFDNDVVVKNVSGGGGAVGTMQTLTHEADGYTVTIPNNAFYTLQGMGNVTFETNDFDYIARIVTEPYVLTIATKPEWSDLDSFVVSAREKPVTLGFAGVGSSTHIMTMAISQALGFEPKLIPFDGDAAAVAAALGGHIDGVVLSPSGVASALDKGDLTAIGATGISELMPDVALFSDKGYDINTLQYRGIASPAGLSAEVKDAWVQALKVAVQDADFQTAAHNLGLDVNPAYGTELDEFIEDGSGLIIAITKTVASK</sequence>
<keyword evidence="2" id="KW-0732">Signal</keyword>
<dbReference type="CDD" id="cd07012">
    <property type="entry name" value="PBP2_Bug_TTT"/>
    <property type="match status" value="1"/>
</dbReference>
<dbReference type="Gene3D" id="3.40.190.10">
    <property type="entry name" value="Periplasmic binding protein-like II"/>
    <property type="match status" value="1"/>
</dbReference>
<reference evidence="3 4" key="1">
    <citation type="submission" date="2024-03" db="EMBL/GenBank/DDBJ databases">
        <title>Community enrichment and isolation of bacterial strains for fucoidan degradation.</title>
        <authorList>
            <person name="Sichert A."/>
        </authorList>
    </citation>
    <scope>NUCLEOTIDE SEQUENCE [LARGE SCALE GENOMIC DNA]</scope>
    <source>
        <strain evidence="3 4">AS62</strain>
    </source>
</reference>
<feature type="chain" id="PRO_5047417781" evidence="2">
    <location>
        <begin position="24"/>
        <end position="313"/>
    </location>
</feature>
<keyword evidence="4" id="KW-1185">Reference proteome</keyword>
<accession>A0ABU9TAL8</accession>
<proteinExistence type="inferred from homology"/>
<comment type="similarity">
    <text evidence="1">Belongs to the UPF0065 (bug) family.</text>
</comment>
<evidence type="ECO:0000313" key="3">
    <source>
        <dbReference type="EMBL" id="MEM5503177.1"/>
    </source>
</evidence>
<dbReference type="EMBL" id="JBBMQO010000013">
    <property type="protein sequence ID" value="MEM5503177.1"/>
    <property type="molecule type" value="Genomic_DNA"/>
</dbReference>
<dbReference type="Proteomes" id="UP001477870">
    <property type="component" value="Unassembled WGS sequence"/>
</dbReference>
<dbReference type="RefSeq" id="WP_342849358.1">
    <property type="nucleotide sequence ID" value="NZ_JBBMQO010000013.1"/>
</dbReference>
<dbReference type="InterPro" id="IPR042100">
    <property type="entry name" value="Bug_dom1"/>
</dbReference>
<dbReference type="SUPFAM" id="SSF53850">
    <property type="entry name" value="Periplasmic binding protein-like II"/>
    <property type="match status" value="1"/>
</dbReference>
<dbReference type="Gene3D" id="3.40.190.150">
    <property type="entry name" value="Bordetella uptake gene, domain 1"/>
    <property type="match status" value="1"/>
</dbReference>
<organism evidence="3 4">
    <name type="scientific">Ahrensia kielensis</name>
    <dbReference type="NCBI Taxonomy" id="76980"/>
    <lineage>
        <taxon>Bacteria</taxon>
        <taxon>Pseudomonadati</taxon>
        <taxon>Pseudomonadota</taxon>
        <taxon>Alphaproteobacteria</taxon>
        <taxon>Hyphomicrobiales</taxon>
        <taxon>Ahrensiaceae</taxon>
        <taxon>Ahrensia</taxon>
    </lineage>
</organism>
<dbReference type="PANTHER" id="PTHR42928:SF5">
    <property type="entry name" value="BLR1237 PROTEIN"/>
    <property type="match status" value="1"/>
</dbReference>
<comment type="caution">
    <text evidence="3">The sequence shown here is derived from an EMBL/GenBank/DDBJ whole genome shotgun (WGS) entry which is preliminary data.</text>
</comment>
<dbReference type="Pfam" id="PF03401">
    <property type="entry name" value="TctC"/>
    <property type="match status" value="1"/>
</dbReference>
<evidence type="ECO:0000256" key="1">
    <source>
        <dbReference type="ARBA" id="ARBA00006987"/>
    </source>
</evidence>